<dbReference type="AlphaFoldDB" id="A0A250DUH3"/>
<gene>
    <name evidence="2" type="ORF">CKY39_09445</name>
</gene>
<dbReference type="KEGG" id="vbo:CKY39_09445"/>
<evidence type="ECO:0000313" key="3">
    <source>
        <dbReference type="Proteomes" id="UP000217154"/>
    </source>
</evidence>
<protein>
    <submittedName>
        <fullName evidence="2">Uncharacterized protein</fullName>
    </submittedName>
</protein>
<accession>A0A250DUH3</accession>
<evidence type="ECO:0000313" key="2">
    <source>
        <dbReference type="EMBL" id="ATA57669.1"/>
    </source>
</evidence>
<name>A0A250DUH3_9BURK</name>
<evidence type="ECO:0000256" key="1">
    <source>
        <dbReference type="SAM" id="Phobius"/>
    </source>
</evidence>
<sequence>MLCVACAAAAGFFWWAFHERYYRHRDCIEASASSCITPDGANLIGGGAVWSVVAGLFTGLSIYCLGVVLRRRRANRR</sequence>
<organism evidence="2 3">
    <name type="scientific">Variovorax boronicumulans</name>
    <dbReference type="NCBI Taxonomy" id="436515"/>
    <lineage>
        <taxon>Bacteria</taxon>
        <taxon>Pseudomonadati</taxon>
        <taxon>Pseudomonadota</taxon>
        <taxon>Betaproteobacteria</taxon>
        <taxon>Burkholderiales</taxon>
        <taxon>Comamonadaceae</taxon>
        <taxon>Variovorax</taxon>
    </lineage>
</organism>
<keyword evidence="1" id="KW-1133">Transmembrane helix</keyword>
<feature type="transmembrane region" description="Helical" evidence="1">
    <location>
        <begin position="48"/>
        <end position="69"/>
    </location>
</feature>
<reference evidence="2 3" key="1">
    <citation type="submission" date="2017-09" db="EMBL/GenBank/DDBJ databases">
        <title>The diverse metabolic capabilities of V. boronicumulans make it an excellent choice for continued studies on novel biodegradation.</title>
        <authorList>
            <person name="Sun S."/>
        </authorList>
    </citation>
    <scope>NUCLEOTIDE SEQUENCE [LARGE SCALE GENOMIC DNA]</scope>
    <source>
        <strain evidence="2 3">J1</strain>
    </source>
</reference>
<proteinExistence type="predicted"/>
<dbReference type="EMBL" id="CP023284">
    <property type="protein sequence ID" value="ATA57669.1"/>
    <property type="molecule type" value="Genomic_DNA"/>
</dbReference>
<keyword evidence="1" id="KW-0472">Membrane</keyword>
<keyword evidence="1" id="KW-0812">Transmembrane</keyword>
<dbReference type="Proteomes" id="UP000217154">
    <property type="component" value="Chromosome"/>
</dbReference>